<evidence type="ECO:0000313" key="3">
    <source>
        <dbReference type="Proteomes" id="UP000692954"/>
    </source>
</evidence>
<feature type="transmembrane region" description="Helical" evidence="1">
    <location>
        <begin position="159"/>
        <end position="182"/>
    </location>
</feature>
<organism evidence="2 3">
    <name type="scientific">Paramecium sonneborni</name>
    <dbReference type="NCBI Taxonomy" id="65129"/>
    <lineage>
        <taxon>Eukaryota</taxon>
        <taxon>Sar</taxon>
        <taxon>Alveolata</taxon>
        <taxon>Ciliophora</taxon>
        <taxon>Intramacronucleata</taxon>
        <taxon>Oligohymenophorea</taxon>
        <taxon>Peniculida</taxon>
        <taxon>Parameciidae</taxon>
        <taxon>Paramecium</taxon>
    </lineage>
</organism>
<keyword evidence="1" id="KW-1133">Transmembrane helix</keyword>
<dbReference type="EMBL" id="CAJJDN010000203">
    <property type="protein sequence ID" value="CAD8129003.1"/>
    <property type="molecule type" value="Genomic_DNA"/>
</dbReference>
<reference evidence="2" key="1">
    <citation type="submission" date="2021-01" db="EMBL/GenBank/DDBJ databases">
        <authorList>
            <consortium name="Genoscope - CEA"/>
            <person name="William W."/>
        </authorList>
    </citation>
    <scope>NUCLEOTIDE SEQUENCE</scope>
</reference>
<keyword evidence="3" id="KW-1185">Reference proteome</keyword>
<protein>
    <recommendedName>
        <fullName evidence="4">Transmembrane protein</fullName>
    </recommendedName>
</protein>
<evidence type="ECO:0008006" key="4">
    <source>
        <dbReference type="Google" id="ProtNLM"/>
    </source>
</evidence>
<keyword evidence="1" id="KW-0812">Transmembrane</keyword>
<gene>
    <name evidence="2" type="ORF">PSON_ATCC_30995.1.T2030021</name>
</gene>
<feature type="transmembrane region" description="Helical" evidence="1">
    <location>
        <begin position="249"/>
        <end position="268"/>
    </location>
</feature>
<dbReference type="AlphaFoldDB" id="A0A8S1RNN4"/>
<dbReference type="OrthoDB" id="326125at2759"/>
<sequence>MTQLSIFSKSIGQYTELYICISHSYKISQSGFYKYLSIYLKNLLSGDIRKQQEKLQFGEHQKNYQKRVIYRFLTRILNETKVDQNGSLRTQNKVSQQNSFLSQSFLGKYSVHNSAGFKKKNKASQGNKLNIKPANNQMESTILNVISKVRIKLGKTHPLFRIVIIFLLFFFVDTSVLAFIAFQTISTANRSKDCSTIYQRIQQKKYLVKTKGVIQVVQGKQLKESKLKSSQNLKLYSIHLKNKERNNHFIPLLLIISHFIFNHFSPFFQYKQQKNQQQFNIFKKKVMDYINYEKEELFEIFVQVENVDESVFSEMIKIFRKENISDSLKYLSIDENQKHLEQCILKIKNLEFYEQEQLNFVKNSIKRIINILQLIKVHDFNNINYSSKKYFENKQNIIKKIAEIKKIIQFLKFLVFLTAIDTQFIDWDQIHFTYQLK</sequence>
<comment type="caution">
    <text evidence="2">The sequence shown here is derived from an EMBL/GenBank/DDBJ whole genome shotgun (WGS) entry which is preliminary data.</text>
</comment>
<dbReference type="Proteomes" id="UP000692954">
    <property type="component" value="Unassembled WGS sequence"/>
</dbReference>
<evidence type="ECO:0000313" key="2">
    <source>
        <dbReference type="EMBL" id="CAD8129003.1"/>
    </source>
</evidence>
<dbReference type="PANTHER" id="PTHR45333">
    <property type="entry name" value="MEMBRANE PROTEIN-RELATED"/>
    <property type="match status" value="1"/>
</dbReference>
<proteinExistence type="predicted"/>
<accession>A0A8S1RNN4</accession>
<dbReference type="PANTHER" id="PTHR45333:SF1">
    <property type="entry name" value="CHROMOSOME UNDETERMINED SCAFFOLD_625, WHOLE GENOME SHOTGUN SEQUENCE"/>
    <property type="match status" value="1"/>
</dbReference>
<name>A0A8S1RNN4_9CILI</name>
<keyword evidence="1" id="KW-0472">Membrane</keyword>
<evidence type="ECO:0000256" key="1">
    <source>
        <dbReference type="SAM" id="Phobius"/>
    </source>
</evidence>